<sequence length="124" mass="14573">MKKLMIVFVVMVSLLKVMDVAASGTELMSAYSLRISAVVNGQQYEWEYDSPRKYEFEKGTQVIKGNKAKEQVEEIVRLLQINENQSIDEYVSNMKVEYSRLSKLDIRYMNEDGQLFTWVWNEEE</sequence>
<protein>
    <submittedName>
        <fullName evidence="2">Uncharacterized protein</fullName>
    </submittedName>
</protein>
<dbReference type="Proteomes" id="UP000018895">
    <property type="component" value="Unassembled WGS sequence"/>
</dbReference>
<evidence type="ECO:0000256" key="1">
    <source>
        <dbReference type="SAM" id="SignalP"/>
    </source>
</evidence>
<dbReference type="OrthoDB" id="2886745at2"/>
<feature type="chain" id="PRO_5004848569" evidence="1">
    <location>
        <begin position="22"/>
        <end position="124"/>
    </location>
</feature>
<evidence type="ECO:0000313" key="3">
    <source>
        <dbReference type="Proteomes" id="UP000018895"/>
    </source>
</evidence>
<dbReference type="RefSeq" id="WP_035342447.1">
    <property type="nucleotide sequence ID" value="NZ_BAUU01000009.1"/>
</dbReference>
<dbReference type="STRING" id="1236971.JCM9152_1496"/>
<proteinExistence type="predicted"/>
<name>W4QDH3_9BACI</name>
<organism evidence="2 3">
    <name type="scientific">Halalkalibacter hemicellulosilyticusJCM 9152</name>
    <dbReference type="NCBI Taxonomy" id="1236971"/>
    <lineage>
        <taxon>Bacteria</taxon>
        <taxon>Bacillati</taxon>
        <taxon>Bacillota</taxon>
        <taxon>Bacilli</taxon>
        <taxon>Bacillales</taxon>
        <taxon>Bacillaceae</taxon>
        <taxon>Halalkalibacter</taxon>
    </lineage>
</organism>
<dbReference type="EMBL" id="BAUU01000009">
    <property type="protein sequence ID" value="GAE30100.1"/>
    <property type="molecule type" value="Genomic_DNA"/>
</dbReference>
<comment type="caution">
    <text evidence="2">The sequence shown here is derived from an EMBL/GenBank/DDBJ whole genome shotgun (WGS) entry which is preliminary data.</text>
</comment>
<reference evidence="2" key="1">
    <citation type="journal article" date="2014" name="Genome Announc.">
        <title>Draft Genome Sequences of Three Alkaliphilic Bacillus Strains, Bacillus wakoensis JCM 9140T, Bacillus akibai JCM 9157T, and Bacillus hemicellulosilyticus JCM 9152T.</title>
        <authorList>
            <person name="Yuki M."/>
            <person name="Oshima K."/>
            <person name="Suda W."/>
            <person name="Oshida Y."/>
            <person name="Kitamura K."/>
            <person name="Iida T."/>
            <person name="Hattori M."/>
            <person name="Ohkuma M."/>
        </authorList>
    </citation>
    <scope>NUCLEOTIDE SEQUENCE [LARGE SCALE GENOMIC DNA]</scope>
    <source>
        <strain evidence="2">JCM 9152</strain>
    </source>
</reference>
<keyword evidence="3" id="KW-1185">Reference proteome</keyword>
<evidence type="ECO:0000313" key="2">
    <source>
        <dbReference type="EMBL" id="GAE30100.1"/>
    </source>
</evidence>
<gene>
    <name evidence="2" type="ORF">JCM9152_1496</name>
</gene>
<keyword evidence="1" id="KW-0732">Signal</keyword>
<feature type="signal peptide" evidence="1">
    <location>
        <begin position="1"/>
        <end position="21"/>
    </location>
</feature>
<dbReference type="AlphaFoldDB" id="W4QDH3"/>
<accession>W4QDH3</accession>